<evidence type="ECO:0000256" key="2">
    <source>
        <dbReference type="SAM" id="SignalP"/>
    </source>
</evidence>
<keyword evidence="2" id="KW-0732">Signal</keyword>
<feature type="signal peptide" evidence="2">
    <location>
        <begin position="1"/>
        <end position="20"/>
    </location>
</feature>
<dbReference type="SUPFAM" id="SSF117074">
    <property type="entry name" value="Hypothetical protein PA1324"/>
    <property type="match status" value="1"/>
</dbReference>
<gene>
    <name evidence="3" type="ORF">HHA01_09010</name>
</gene>
<feature type="region of interest" description="Disordered" evidence="1">
    <location>
        <begin position="24"/>
        <end position="59"/>
    </location>
</feature>
<dbReference type="AlphaFoldDB" id="A0A4Y4F279"/>
<comment type="caution">
    <text evidence="3">The sequence shown here is derived from an EMBL/GenBank/DDBJ whole genome shotgun (WGS) entry which is preliminary data.</text>
</comment>
<name>A0A4Y4F279_9GAMM</name>
<proteinExistence type="predicted"/>
<reference evidence="3 4" key="1">
    <citation type="submission" date="2019-06" db="EMBL/GenBank/DDBJ databases">
        <title>Whole genome shotgun sequence of Halomonas halmophila NBRC 15537.</title>
        <authorList>
            <person name="Hosoyama A."/>
            <person name="Uohara A."/>
            <person name="Ohji S."/>
            <person name="Ichikawa N."/>
        </authorList>
    </citation>
    <scope>NUCLEOTIDE SEQUENCE [LARGE SCALE GENOMIC DNA]</scope>
    <source>
        <strain evidence="3 4">NBRC 15537</strain>
    </source>
</reference>
<evidence type="ECO:0000313" key="4">
    <source>
        <dbReference type="Proteomes" id="UP000319812"/>
    </source>
</evidence>
<protein>
    <recommendedName>
        <fullName evidence="5">Lipoprotein</fullName>
    </recommendedName>
</protein>
<organism evidence="3 4">
    <name type="scientific">Halomonas halmophila</name>
    <dbReference type="NCBI Taxonomy" id="252"/>
    <lineage>
        <taxon>Bacteria</taxon>
        <taxon>Pseudomonadati</taxon>
        <taxon>Pseudomonadota</taxon>
        <taxon>Gammaproteobacteria</taxon>
        <taxon>Oceanospirillales</taxon>
        <taxon>Halomonadaceae</taxon>
        <taxon>Halomonas</taxon>
    </lineage>
</organism>
<sequence>MRHLFLGLSLAMLLAGCQMAPYSGETQRDESIEISDVNRGTDRAESAEADTPPSDRGRVARQVDFPEDQYASLEKSGSAALSGRLTLDTASGTVVGAGETISVAPITTYSAEAAEQALAGRAVERADPRARAYTHTTRTDSNGYFTLRGLPSGDFYVSGSLVNPSSGQRQVVIHEISLGKGQHHEIDLNR</sequence>
<evidence type="ECO:0008006" key="5">
    <source>
        <dbReference type="Google" id="ProtNLM"/>
    </source>
</evidence>
<accession>A0A4Y4F279</accession>
<dbReference type="PROSITE" id="PS51257">
    <property type="entry name" value="PROKAR_LIPOPROTEIN"/>
    <property type="match status" value="1"/>
</dbReference>
<dbReference type="Proteomes" id="UP000319812">
    <property type="component" value="Unassembled WGS sequence"/>
</dbReference>
<feature type="chain" id="PRO_5021441105" description="Lipoprotein" evidence="2">
    <location>
        <begin position="21"/>
        <end position="190"/>
    </location>
</feature>
<keyword evidence="4" id="KW-1185">Reference proteome</keyword>
<dbReference type="OrthoDB" id="9795234at2"/>
<dbReference type="EMBL" id="BJOC01000013">
    <property type="protein sequence ID" value="GED21924.1"/>
    <property type="molecule type" value="Genomic_DNA"/>
</dbReference>
<evidence type="ECO:0000256" key="1">
    <source>
        <dbReference type="SAM" id="MobiDB-lite"/>
    </source>
</evidence>
<dbReference type="RefSeq" id="WP_141318188.1">
    <property type="nucleotide sequence ID" value="NZ_BJOC01000013.1"/>
</dbReference>
<evidence type="ECO:0000313" key="3">
    <source>
        <dbReference type="EMBL" id="GED21924.1"/>
    </source>
</evidence>